<evidence type="ECO:0000313" key="14">
    <source>
        <dbReference type="EMBL" id="KAF6019099.1"/>
    </source>
</evidence>
<keyword evidence="3" id="KW-1003">Cell membrane</keyword>
<keyword evidence="5 13" id="KW-0732">Signal</keyword>
<comment type="subcellular location">
    <subcellularLocation>
        <location evidence="1">Cell membrane</location>
        <topology evidence="1">Lipid-anchor</topology>
        <topology evidence="1">GPI-anchor</topology>
    </subcellularLocation>
</comment>
<name>A0A7J7IYX0_BUGNE</name>
<evidence type="ECO:0000256" key="9">
    <source>
        <dbReference type="ARBA" id="ARBA00023207"/>
    </source>
</evidence>
<feature type="compositionally biased region" description="Acidic residues" evidence="12">
    <location>
        <begin position="480"/>
        <end position="494"/>
    </location>
</feature>
<keyword evidence="8" id="KW-0325">Glycoprotein</keyword>
<dbReference type="PANTHER" id="PTHR10822">
    <property type="entry name" value="GLYPICAN"/>
    <property type="match status" value="1"/>
</dbReference>
<comment type="similarity">
    <text evidence="2 11">Belongs to the glypican family.</text>
</comment>
<comment type="caution">
    <text evidence="14">The sequence shown here is derived from an EMBL/GenBank/DDBJ whole genome shotgun (WGS) entry which is preliminary data.</text>
</comment>
<evidence type="ECO:0000256" key="8">
    <source>
        <dbReference type="ARBA" id="ARBA00023180"/>
    </source>
</evidence>
<evidence type="ECO:0000256" key="11">
    <source>
        <dbReference type="RuleBase" id="RU003518"/>
    </source>
</evidence>
<dbReference type="InterPro" id="IPR001863">
    <property type="entry name" value="Glypican"/>
</dbReference>
<evidence type="ECO:0000256" key="10">
    <source>
        <dbReference type="ARBA" id="ARBA00023288"/>
    </source>
</evidence>
<dbReference type="GO" id="GO:0098552">
    <property type="term" value="C:side of membrane"/>
    <property type="evidence" value="ECO:0007669"/>
    <property type="project" value="UniProtKB-KW"/>
</dbReference>
<keyword evidence="6" id="KW-0654">Proteoglycan</keyword>
<dbReference type="AlphaFoldDB" id="A0A7J7IYX0"/>
<evidence type="ECO:0000313" key="15">
    <source>
        <dbReference type="Proteomes" id="UP000593567"/>
    </source>
</evidence>
<evidence type="ECO:0000256" key="1">
    <source>
        <dbReference type="ARBA" id="ARBA00004609"/>
    </source>
</evidence>
<dbReference type="PANTHER" id="PTHR10822:SF29">
    <property type="entry name" value="DIVISION ABNORMALLY DELAYED PROTEIN"/>
    <property type="match status" value="1"/>
</dbReference>
<protein>
    <submittedName>
        <fullName evidence="14">GPC5</fullName>
    </submittedName>
</protein>
<evidence type="ECO:0000256" key="7">
    <source>
        <dbReference type="ARBA" id="ARBA00023136"/>
    </source>
</evidence>
<evidence type="ECO:0000256" key="12">
    <source>
        <dbReference type="SAM" id="MobiDB-lite"/>
    </source>
</evidence>
<accession>A0A7J7IYX0</accession>
<keyword evidence="9" id="KW-0357">Heparan sulfate</keyword>
<dbReference type="GO" id="GO:0009986">
    <property type="term" value="C:cell surface"/>
    <property type="evidence" value="ECO:0007669"/>
    <property type="project" value="TreeGrafter"/>
</dbReference>
<feature type="signal peptide" evidence="13">
    <location>
        <begin position="1"/>
        <end position="24"/>
    </location>
</feature>
<organism evidence="14 15">
    <name type="scientific">Bugula neritina</name>
    <name type="common">Brown bryozoan</name>
    <name type="synonym">Sertularia neritina</name>
    <dbReference type="NCBI Taxonomy" id="10212"/>
    <lineage>
        <taxon>Eukaryota</taxon>
        <taxon>Metazoa</taxon>
        <taxon>Spiralia</taxon>
        <taxon>Lophotrochozoa</taxon>
        <taxon>Bryozoa</taxon>
        <taxon>Gymnolaemata</taxon>
        <taxon>Cheilostomatida</taxon>
        <taxon>Flustrina</taxon>
        <taxon>Buguloidea</taxon>
        <taxon>Bugulidae</taxon>
        <taxon>Bugula</taxon>
    </lineage>
</organism>
<dbReference type="Proteomes" id="UP000593567">
    <property type="component" value="Unassembled WGS sequence"/>
</dbReference>
<keyword evidence="10" id="KW-0449">Lipoprotein</keyword>
<keyword evidence="15" id="KW-1185">Reference proteome</keyword>
<evidence type="ECO:0000256" key="4">
    <source>
        <dbReference type="ARBA" id="ARBA00022622"/>
    </source>
</evidence>
<evidence type="ECO:0000256" key="6">
    <source>
        <dbReference type="ARBA" id="ARBA00022974"/>
    </source>
</evidence>
<feature type="region of interest" description="Disordered" evidence="12">
    <location>
        <begin position="477"/>
        <end position="547"/>
    </location>
</feature>
<evidence type="ECO:0000256" key="13">
    <source>
        <dbReference type="SAM" id="SignalP"/>
    </source>
</evidence>
<evidence type="ECO:0000256" key="3">
    <source>
        <dbReference type="ARBA" id="ARBA00022475"/>
    </source>
</evidence>
<evidence type="ECO:0000256" key="5">
    <source>
        <dbReference type="ARBA" id="ARBA00022729"/>
    </source>
</evidence>
<gene>
    <name evidence="14" type="ORF">EB796_022596</name>
</gene>
<sequence>MSIIRGFLPALLSILLLGLSPASAGRKLKSSDCSAVKDSFLPGKPAIASTILSTPQHDAGLELCTFTNHTENKRPSCCSHNSEKELLLSAPLEYKEILHQHTNEVINQLGPEENLRNHFTRMMSISKRMTEYEIGKTLNLHHIDGRNIFTDFFSALENILLSHNTSVSIFKATDTLLDRLFVYVIREATTPGSRDEPTVAYTDCVQKHRRSITPTPFPEQALRQATSVHYSAIASSYLAVAMDLTFKTLNYTRDFLPMEACMRDLVKLNHCQKCYGYADMRPCRYFCEDVFLVCMHSLVWLDTSWEFHMKITKILSEYILKRVNLHTLLNDYHIELKSSVEKAILDYPKYKTKLAQYCGDPAVETIRSRSHGKAWTKPLTTSYEGDFSGDLQKLVVNLELKAQGFYANLHTSICANEPTIGTNCWDGLTERENKKKMILDFKDQFSRYPDQLPEVNATVESIERIREEVLRIFLKSDKQDSDDELGSGSGDDEISPGGGGPDDEDSGKPTLLGASRTVAPLRTQSHSKNKAANTVTDSAKPLTYRSDDTDADNSIELVEEQVTAKVSSIKDGVTSSSDILKPSIISANILLVSLYMISSVLKV</sequence>
<dbReference type="GO" id="GO:0005886">
    <property type="term" value="C:plasma membrane"/>
    <property type="evidence" value="ECO:0007669"/>
    <property type="project" value="UniProtKB-SubCell"/>
</dbReference>
<dbReference type="Pfam" id="PF01153">
    <property type="entry name" value="Glypican"/>
    <property type="match status" value="1"/>
</dbReference>
<evidence type="ECO:0000256" key="2">
    <source>
        <dbReference type="ARBA" id="ARBA00010260"/>
    </source>
</evidence>
<dbReference type="GO" id="GO:0090263">
    <property type="term" value="P:positive regulation of canonical Wnt signaling pathway"/>
    <property type="evidence" value="ECO:0007669"/>
    <property type="project" value="TreeGrafter"/>
</dbReference>
<dbReference type="GO" id="GO:0005576">
    <property type="term" value="C:extracellular region"/>
    <property type="evidence" value="ECO:0007669"/>
    <property type="project" value="TreeGrafter"/>
</dbReference>
<feature type="chain" id="PRO_5029731706" evidence="13">
    <location>
        <begin position="25"/>
        <end position="603"/>
    </location>
</feature>
<dbReference type="GO" id="GO:1905475">
    <property type="term" value="P:regulation of protein localization to membrane"/>
    <property type="evidence" value="ECO:0007669"/>
    <property type="project" value="TreeGrafter"/>
</dbReference>
<dbReference type="GO" id="GO:0016477">
    <property type="term" value="P:cell migration"/>
    <property type="evidence" value="ECO:0007669"/>
    <property type="project" value="TreeGrafter"/>
</dbReference>
<keyword evidence="7" id="KW-0472">Membrane</keyword>
<dbReference type="EMBL" id="VXIV02003254">
    <property type="protein sequence ID" value="KAF6019099.1"/>
    <property type="molecule type" value="Genomic_DNA"/>
</dbReference>
<keyword evidence="4" id="KW-0336">GPI-anchor</keyword>
<proteinExistence type="inferred from homology"/>
<feature type="compositionally biased region" description="Polar residues" evidence="12">
    <location>
        <begin position="522"/>
        <end position="537"/>
    </location>
</feature>
<reference evidence="14" key="1">
    <citation type="submission" date="2020-06" db="EMBL/GenBank/DDBJ databases">
        <title>Draft genome of Bugula neritina, a colonial animal packing powerful symbionts and potential medicines.</title>
        <authorList>
            <person name="Rayko M."/>
        </authorList>
    </citation>
    <scope>NUCLEOTIDE SEQUENCE [LARGE SCALE GENOMIC DNA]</scope>
    <source>
        <strain evidence="14">Kwan_BN1</strain>
    </source>
</reference>